<protein>
    <submittedName>
        <fullName evidence="2">Uncharacterized protein</fullName>
    </submittedName>
</protein>
<evidence type="ECO:0000313" key="2">
    <source>
        <dbReference type="EMBL" id="EGI68427.1"/>
    </source>
</evidence>
<dbReference type="EMBL" id="GL888064">
    <property type="protein sequence ID" value="EGI68427.1"/>
    <property type="molecule type" value="Genomic_DNA"/>
</dbReference>
<feature type="region of interest" description="Disordered" evidence="1">
    <location>
        <begin position="49"/>
        <end position="70"/>
    </location>
</feature>
<keyword evidence="3" id="KW-1185">Reference proteome</keyword>
<dbReference type="Proteomes" id="UP000007755">
    <property type="component" value="Unassembled WGS sequence"/>
</dbReference>
<accession>F4WBJ5</accession>
<reference evidence="2" key="1">
    <citation type="submission" date="2011-02" db="EMBL/GenBank/DDBJ databases">
        <title>The genome of the leaf-cutting ant Acromyrmex echinatior suggests key adaptations to social evolution and fungus farming.</title>
        <authorList>
            <person name="Nygaard S."/>
            <person name="Zhang G."/>
        </authorList>
    </citation>
    <scope>NUCLEOTIDE SEQUENCE</scope>
</reference>
<sequence length="99" mass="11205">MLHVFLGAPQLWSIQDTRKGFSRYKLHITLGSPPRVLGAPREMTAFGEATGERRRALRAGRSSEESSGPCRSVIGYNRYQKIIIIVKELFNSTLRVESR</sequence>
<dbReference type="InParanoid" id="F4WBJ5"/>
<name>F4WBJ5_ACREC</name>
<dbReference type="AlphaFoldDB" id="F4WBJ5"/>
<proteinExistence type="predicted"/>
<evidence type="ECO:0000256" key="1">
    <source>
        <dbReference type="SAM" id="MobiDB-lite"/>
    </source>
</evidence>
<organism evidence="3">
    <name type="scientific">Acromyrmex echinatior</name>
    <name type="common">Panamanian leafcutter ant</name>
    <name type="synonym">Acromyrmex octospinosus echinatior</name>
    <dbReference type="NCBI Taxonomy" id="103372"/>
    <lineage>
        <taxon>Eukaryota</taxon>
        <taxon>Metazoa</taxon>
        <taxon>Ecdysozoa</taxon>
        <taxon>Arthropoda</taxon>
        <taxon>Hexapoda</taxon>
        <taxon>Insecta</taxon>
        <taxon>Pterygota</taxon>
        <taxon>Neoptera</taxon>
        <taxon>Endopterygota</taxon>
        <taxon>Hymenoptera</taxon>
        <taxon>Apocrita</taxon>
        <taxon>Aculeata</taxon>
        <taxon>Formicoidea</taxon>
        <taxon>Formicidae</taxon>
        <taxon>Myrmicinae</taxon>
        <taxon>Acromyrmex</taxon>
    </lineage>
</organism>
<evidence type="ECO:0000313" key="3">
    <source>
        <dbReference type="Proteomes" id="UP000007755"/>
    </source>
</evidence>
<gene>
    <name evidence="2" type="ORF">G5I_02908</name>
</gene>